<comment type="subcellular location">
    <subcellularLocation>
        <location evidence="4">Cytoplasm</location>
    </subcellularLocation>
</comment>
<accession>A0A3B0CFS5</accession>
<gene>
    <name evidence="4" type="primary">cobB</name>
    <name evidence="7" type="ORF">D7M11_13245</name>
</gene>
<comment type="caution">
    <text evidence="7">The sequence shown here is derived from an EMBL/GenBank/DDBJ whole genome shotgun (WGS) entry which is preliminary data.</text>
</comment>
<protein>
    <recommendedName>
        <fullName evidence="4">NAD-dependent protein deacetylase</fullName>
        <ecNumber evidence="4">2.3.1.286</ecNumber>
    </recommendedName>
    <alternativeName>
        <fullName evidence="4">Regulatory protein SIR2 homolog</fullName>
    </alternativeName>
</protein>
<dbReference type="OrthoDB" id="9800582at2"/>
<dbReference type="InterPro" id="IPR026590">
    <property type="entry name" value="Ssirtuin_cat_dom"/>
</dbReference>
<feature type="binding site" evidence="4">
    <location>
        <position position="105"/>
    </location>
    <ligand>
        <name>NAD(+)</name>
        <dbReference type="ChEBI" id="CHEBI:57540"/>
    </ligand>
</feature>
<feature type="binding site" evidence="4">
    <location>
        <position position="215"/>
    </location>
    <ligand>
        <name>NAD(+)</name>
        <dbReference type="ChEBI" id="CHEBI:57540"/>
    </ligand>
</feature>
<keyword evidence="4 5" id="KW-0862">Zinc</keyword>
<feature type="binding site" evidence="4">
    <location>
        <position position="22"/>
    </location>
    <ligand>
        <name>NAD(+)</name>
        <dbReference type="ChEBI" id="CHEBI:57540"/>
    </ligand>
</feature>
<keyword evidence="3 4" id="KW-0520">NAD</keyword>
<dbReference type="EMBL" id="RBAH01000008">
    <property type="protein sequence ID" value="RKN84443.1"/>
    <property type="molecule type" value="Genomic_DNA"/>
</dbReference>
<evidence type="ECO:0000256" key="5">
    <source>
        <dbReference type="PROSITE-ProRule" id="PRU00236"/>
    </source>
</evidence>
<dbReference type="HAMAP" id="MF_01968">
    <property type="entry name" value="Sirtuin_ClassU"/>
    <property type="match status" value="1"/>
</dbReference>
<keyword evidence="2 4" id="KW-0808">Transferase</keyword>
<dbReference type="GO" id="GO:0070403">
    <property type="term" value="F:NAD+ binding"/>
    <property type="evidence" value="ECO:0007669"/>
    <property type="project" value="UniProtKB-UniRule"/>
</dbReference>
<dbReference type="SUPFAM" id="SSF52467">
    <property type="entry name" value="DHS-like NAD/FAD-binding domain"/>
    <property type="match status" value="1"/>
</dbReference>
<feature type="binding site" evidence="4">
    <location>
        <position position="121"/>
    </location>
    <ligand>
        <name>NAD(+)</name>
        <dbReference type="ChEBI" id="CHEBI:57540"/>
    </ligand>
</feature>
<feature type="binding site" evidence="4">
    <location>
        <position position="33"/>
    </location>
    <ligand>
        <name>NAD(+)</name>
        <dbReference type="ChEBI" id="CHEBI:57540"/>
    </ligand>
</feature>
<dbReference type="PANTHER" id="PTHR11085:SF4">
    <property type="entry name" value="NAD-DEPENDENT PROTEIN DEACYLASE"/>
    <property type="match status" value="1"/>
</dbReference>
<organism evidence="7 8">
    <name type="scientific">Paenibacillus ginsengarvi</name>
    <dbReference type="NCBI Taxonomy" id="400777"/>
    <lineage>
        <taxon>Bacteria</taxon>
        <taxon>Bacillati</taxon>
        <taxon>Bacillota</taxon>
        <taxon>Bacilli</taxon>
        <taxon>Bacillales</taxon>
        <taxon>Paenibacillaceae</taxon>
        <taxon>Paenibacillus</taxon>
    </lineage>
</organism>
<evidence type="ECO:0000256" key="2">
    <source>
        <dbReference type="ARBA" id="ARBA00022679"/>
    </source>
</evidence>
<dbReference type="Proteomes" id="UP000282311">
    <property type="component" value="Unassembled WGS sequence"/>
</dbReference>
<feature type="binding site" evidence="4">
    <location>
        <position position="193"/>
    </location>
    <ligand>
        <name>NAD(+)</name>
        <dbReference type="ChEBI" id="CHEBI:57540"/>
    </ligand>
</feature>
<feature type="binding site" evidence="4">
    <location>
        <position position="105"/>
    </location>
    <ligand>
        <name>nicotinamide</name>
        <dbReference type="ChEBI" id="CHEBI:17154"/>
    </ligand>
</feature>
<evidence type="ECO:0000256" key="4">
    <source>
        <dbReference type="HAMAP-Rule" id="MF_01968"/>
    </source>
</evidence>
<feature type="binding site" evidence="4 5">
    <location>
        <position position="154"/>
    </location>
    <ligand>
        <name>Zn(2+)</name>
        <dbReference type="ChEBI" id="CHEBI:29105"/>
    </ligand>
</feature>
<dbReference type="InterPro" id="IPR026591">
    <property type="entry name" value="Sirtuin_cat_small_dom_sf"/>
</dbReference>
<dbReference type="PANTHER" id="PTHR11085">
    <property type="entry name" value="NAD-DEPENDENT PROTEIN DEACYLASE SIRTUIN-5, MITOCHONDRIAL-RELATED"/>
    <property type="match status" value="1"/>
</dbReference>
<dbReference type="Gene3D" id="3.40.50.1220">
    <property type="entry name" value="TPP-binding domain"/>
    <property type="match status" value="1"/>
</dbReference>
<feature type="binding site" evidence="4">
    <location>
        <position position="106"/>
    </location>
    <ligand>
        <name>nicotinamide</name>
        <dbReference type="ChEBI" id="CHEBI:17154"/>
    </ligand>
</feature>
<feature type="binding site" evidence="4">
    <location>
        <position position="106"/>
    </location>
    <ligand>
        <name>NAD(+)</name>
        <dbReference type="ChEBI" id="CHEBI:57540"/>
    </ligand>
</feature>
<dbReference type="GO" id="GO:0008270">
    <property type="term" value="F:zinc ion binding"/>
    <property type="evidence" value="ECO:0007669"/>
    <property type="project" value="UniProtKB-UniRule"/>
</dbReference>
<keyword evidence="4 5" id="KW-0479">Metal-binding</keyword>
<sequence>MDVEALKRLAADSDRIVFFGGAGTSTESGIPDFRSQSGLFQTLRGTEHAPEEMLSHTFFMKHTEEFYRFYREKMIYPEALPNAGHRVLARLEAEGRLKAVITQNIDGLHQAAGSRHVLELHGSIHRNYCMKCRAFYALEDWFHTEPLVPVCKTCSGMIKPDVVLYEEKLNDRVFREAQEAIAEADLFIVAGTSLSVYPANGLLRYYRGDKLMLINKSPTPFDGSAHYLIPDSFSSVLVQLFADELD</sequence>
<dbReference type="PROSITE" id="PS50305">
    <property type="entry name" value="SIRTUIN"/>
    <property type="match status" value="1"/>
</dbReference>
<comment type="caution">
    <text evidence="4">Lacks conserved residue(s) required for the propagation of feature annotation.</text>
</comment>
<dbReference type="InterPro" id="IPR003000">
    <property type="entry name" value="Sirtuin"/>
</dbReference>
<evidence type="ECO:0000259" key="6">
    <source>
        <dbReference type="PROSITE" id="PS50305"/>
    </source>
</evidence>
<comment type="similarity">
    <text evidence="4">Belongs to the sirtuin family. Class U subfamily.</text>
</comment>
<evidence type="ECO:0000313" key="7">
    <source>
        <dbReference type="EMBL" id="RKN84443.1"/>
    </source>
</evidence>
<dbReference type="EC" id="2.3.1.286" evidence="4"/>
<dbReference type="InterPro" id="IPR029035">
    <property type="entry name" value="DHS-like_NAD/FAD-binding_dom"/>
</dbReference>
<keyword evidence="8" id="KW-1185">Reference proteome</keyword>
<keyword evidence="1 4" id="KW-0963">Cytoplasm</keyword>
<dbReference type="GO" id="GO:0005737">
    <property type="term" value="C:cytoplasm"/>
    <property type="evidence" value="ECO:0007669"/>
    <property type="project" value="UniProtKB-SubCell"/>
</dbReference>
<dbReference type="RefSeq" id="WP_120747699.1">
    <property type="nucleotide sequence ID" value="NZ_RBAH01000008.1"/>
</dbReference>
<feature type="binding site" evidence="4">
    <location>
        <position position="34"/>
    </location>
    <ligand>
        <name>NAD(+)</name>
        <dbReference type="ChEBI" id="CHEBI:57540"/>
    </ligand>
</feature>
<feature type="binding site" evidence="4">
    <location>
        <position position="33"/>
    </location>
    <ligand>
        <name>nicotinamide</name>
        <dbReference type="ChEBI" id="CHEBI:17154"/>
    </ligand>
</feature>
<feature type="binding site" evidence="4 5">
    <location>
        <position position="129"/>
    </location>
    <ligand>
        <name>Zn(2+)</name>
        <dbReference type="ChEBI" id="CHEBI:29105"/>
    </ligand>
</feature>
<name>A0A3B0CFS5_9BACL</name>
<comment type="cofactor">
    <cofactor evidence="4">
        <name>Zn(2+)</name>
        <dbReference type="ChEBI" id="CHEBI:29105"/>
    </cofactor>
    <text evidence="4">Binds 1 zinc ion per subunit.</text>
</comment>
<dbReference type="AlphaFoldDB" id="A0A3B0CFS5"/>
<dbReference type="GO" id="GO:0017136">
    <property type="term" value="F:histone deacetylase activity, NAD-dependent"/>
    <property type="evidence" value="ECO:0007669"/>
    <property type="project" value="TreeGrafter"/>
</dbReference>
<evidence type="ECO:0000256" key="1">
    <source>
        <dbReference type="ARBA" id="ARBA00022490"/>
    </source>
</evidence>
<dbReference type="Pfam" id="PF02146">
    <property type="entry name" value="SIR2"/>
    <property type="match status" value="1"/>
</dbReference>
<dbReference type="NCBIfam" id="NF001752">
    <property type="entry name" value="PRK00481.1-1"/>
    <property type="match status" value="1"/>
</dbReference>
<proteinExistence type="inferred from homology"/>
<dbReference type="InterPro" id="IPR028628">
    <property type="entry name" value="Sirtuin_class_U"/>
</dbReference>
<dbReference type="Gene3D" id="3.30.1600.10">
    <property type="entry name" value="SIR2/SIRT2 'Small Domain"/>
    <property type="match status" value="1"/>
</dbReference>
<feature type="active site" description="Proton acceptor" evidence="4 5">
    <location>
        <position position="121"/>
    </location>
</feature>
<dbReference type="InterPro" id="IPR050134">
    <property type="entry name" value="NAD-dep_sirtuin_deacylases"/>
</dbReference>
<evidence type="ECO:0000313" key="8">
    <source>
        <dbReference type="Proteomes" id="UP000282311"/>
    </source>
</evidence>
<feature type="binding site" evidence="4 5">
    <location>
        <position position="151"/>
    </location>
    <ligand>
        <name>Zn(2+)</name>
        <dbReference type="ChEBI" id="CHEBI:29105"/>
    </ligand>
</feature>
<feature type="domain" description="Deacetylase sirtuin-type" evidence="6">
    <location>
        <begin position="1"/>
        <end position="246"/>
    </location>
</feature>
<comment type="catalytic activity">
    <reaction evidence="4">
        <text>N(6)-acetyl-L-lysyl-[protein] + NAD(+) + H2O = 2''-O-acetyl-ADP-D-ribose + nicotinamide + L-lysyl-[protein]</text>
        <dbReference type="Rhea" id="RHEA:43636"/>
        <dbReference type="Rhea" id="RHEA-COMP:9752"/>
        <dbReference type="Rhea" id="RHEA-COMP:10731"/>
        <dbReference type="ChEBI" id="CHEBI:15377"/>
        <dbReference type="ChEBI" id="CHEBI:17154"/>
        <dbReference type="ChEBI" id="CHEBI:29969"/>
        <dbReference type="ChEBI" id="CHEBI:57540"/>
        <dbReference type="ChEBI" id="CHEBI:61930"/>
        <dbReference type="ChEBI" id="CHEBI:83767"/>
        <dbReference type="EC" id="2.3.1.286"/>
    </reaction>
</comment>
<feature type="binding site" evidence="4">
    <location>
        <position position="192"/>
    </location>
    <ligand>
        <name>NAD(+)</name>
        <dbReference type="ChEBI" id="CHEBI:57540"/>
    </ligand>
</feature>
<feature type="binding site" evidence="4">
    <location>
        <position position="103"/>
    </location>
    <ligand>
        <name>NAD(+)</name>
        <dbReference type="ChEBI" id="CHEBI:57540"/>
    </ligand>
</feature>
<feature type="binding site" evidence="4">
    <location>
        <position position="26"/>
    </location>
    <ligand>
        <name>NAD(+)</name>
        <dbReference type="ChEBI" id="CHEBI:57540"/>
    </ligand>
</feature>
<evidence type="ECO:0000256" key="3">
    <source>
        <dbReference type="ARBA" id="ARBA00023027"/>
    </source>
</evidence>
<feature type="binding site" evidence="4 5">
    <location>
        <position position="132"/>
    </location>
    <ligand>
        <name>Zn(2+)</name>
        <dbReference type="ChEBI" id="CHEBI:29105"/>
    </ligand>
</feature>
<comment type="function">
    <text evidence="4">NAD-dependent protein deacetylase which modulates the activities of several enzymes which are inactive in their acetylated form.</text>
</comment>
<reference evidence="7 8" key="1">
    <citation type="journal article" date="2007" name="Int. J. Syst. Evol. Microbiol.">
        <title>Paenibacillus ginsengarvi sp. nov., isolated from soil from ginseng cultivation.</title>
        <authorList>
            <person name="Yoon M.H."/>
            <person name="Ten L.N."/>
            <person name="Im W.T."/>
        </authorList>
    </citation>
    <scope>NUCLEOTIDE SEQUENCE [LARGE SCALE GENOMIC DNA]</scope>
    <source>
        <strain evidence="7 8">KCTC 13059</strain>
    </source>
</reference>